<evidence type="ECO:0000313" key="3">
    <source>
        <dbReference type="EMBL" id="KAJ7716373.1"/>
    </source>
</evidence>
<proteinExistence type="predicted"/>
<sequence>MAAPTEQVDMSFSNAGGSFSTIRRGWPMCRGSNCVSKFCAAATSSFDACECALRAGSTPIIKRILICADDPKDLDCFDFAPEEKTKYKMPDACTQTEPDLMTETDRQFKREAIDWVEGKLVGDPSPEMLRWLGVNLVAAPQNTKPTDAALAVEKQAQELARRRNAAIEEIDRLREATEYRRNKPWLIPPPGWKGPLATTGLDAKTRARIEEINKSRHTEDATLLVKSCRGSLDRWTRRGFSRRRRRRWRVVTAGDDRFWRGRPQALLVGGPAKVILDTQKEIMWRYSYAHVVLKDIVTTFDHEVNRCDLTKLARSLLVEVGEAEGEPLGENLRLWGRVCRKVGVVIVWWQFAFIVVSVVVFKDSSTETKFRGRYMNKMSDVPIKRHNPARGHEPRLTGLVIFRKVVDARGGTTAAFCRTFGHRRRRVKVVCSCITHTAKASTFLIRLQFDLHHAALP</sequence>
<keyword evidence="2" id="KW-1133">Transmembrane helix</keyword>
<evidence type="ECO:0000313" key="4">
    <source>
        <dbReference type="Proteomes" id="UP001215598"/>
    </source>
</evidence>
<keyword evidence="2" id="KW-0472">Membrane</keyword>
<evidence type="ECO:0000256" key="1">
    <source>
        <dbReference type="SAM" id="Coils"/>
    </source>
</evidence>
<keyword evidence="1" id="KW-0175">Coiled coil</keyword>
<gene>
    <name evidence="3" type="ORF">B0H16DRAFT_1476791</name>
</gene>
<organism evidence="3 4">
    <name type="scientific">Mycena metata</name>
    <dbReference type="NCBI Taxonomy" id="1033252"/>
    <lineage>
        <taxon>Eukaryota</taxon>
        <taxon>Fungi</taxon>
        <taxon>Dikarya</taxon>
        <taxon>Basidiomycota</taxon>
        <taxon>Agaricomycotina</taxon>
        <taxon>Agaricomycetes</taxon>
        <taxon>Agaricomycetidae</taxon>
        <taxon>Agaricales</taxon>
        <taxon>Marasmiineae</taxon>
        <taxon>Mycenaceae</taxon>
        <taxon>Mycena</taxon>
    </lineage>
</organism>
<name>A0AAD7HAM5_9AGAR</name>
<keyword evidence="4" id="KW-1185">Reference proteome</keyword>
<keyword evidence="2" id="KW-0812">Transmembrane</keyword>
<evidence type="ECO:0000256" key="2">
    <source>
        <dbReference type="SAM" id="Phobius"/>
    </source>
</evidence>
<protein>
    <submittedName>
        <fullName evidence="3">Uncharacterized protein</fullName>
    </submittedName>
</protein>
<reference evidence="3" key="1">
    <citation type="submission" date="2023-03" db="EMBL/GenBank/DDBJ databases">
        <title>Massive genome expansion in bonnet fungi (Mycena s.s.) driven by repeated elements and novel gene families across ecological guilds.</title>
        <authorList>
            <consortium name="Lawrence Berkeley National Laboratory"/>
            <person name="Harder C.B."/>
            <person name="Miyauchi S."/>
            <person name="Viragh M."/>
            <person name="Kuo A."/>
            <person name="Thoen E."/>
            <person name="Andreopoulos B."/>
            <person name="Lu D."/>
            <person name="Skrede I."/>
            <person name="Drula E."/>
            <person name="Henrissat B."/>
            <person name="Morin E."/>
            <person name="Kohler A."/>
            <person name="Barry K."/>
            <person name="LaButti K."/>
            <person name="Morin E."/>
            <person name="Salamov A."/>
            <person name="Lipzen A."/>
            <person name="Mereny Z."/>
            <person name="Hegedus B."/>
            <person name="Baldrian P."/>
            <person name="Stursova M."/>
            <person name="Weitz H."/>
            <person name="Taylor A."/>
            <person name="Grigoriev I.V."/>
            <person name="Nagy L.G."/>
            <person name="Martin F."/>
            <person name="Kauserud H."/>
        </authorList>
    </citation>
    <scope>NUCLEOTIDE SEQUENCE</scope>
    <source>
        <strain evidence="3">CBHHK182m</strain>
    </source>
</reference>
<accession>A0AAD7HAM5</accession>
<dbReference type="EMBL" id="JARKIB010000292">
    <property type="protein sequence ID" value="KAJ7716373.1"/>
    <property type="molecule type" value="Genomic_DNA"/>
</dbReference>
<dbReference type="AlphaFoldDB" id="A0AAD7HAM5"/>
<feature type="coiled-coil region" evidence="1">
    <location>
        <begin position="149"/>
        <end position="176"/>
    </location>
</feature>
<feature type="transmembrane region" description="Helical" evidence="2">
    <location>
        <begin position="342"/>
        <end position="361"/>
    </location>
</feature>
<dbReference type="Proteomes" id="UP001215598">
    <property type="component" value="Unassembled WGS sequence"/>
</dbReference>
<comment type="caution">
    <text evidence="3">The sequence shown here is derived from an EMBL/GenBank/DDBJ whole genome shotgun (WGS) entry which is preliminary data.</text>
</comment>